<evidence type="ECO:0000313" key="3">
    <source>
        <dbReference type="Proteomes" id="UP000589036"/>
    </source>
</evidence>
<dbReference type="AlphaFoldDB" id="A0A852TW01"/>
<feature type="region of interest" description="Disordered" evidence="1">
    <location>
        <begin position="40"/>
        <end position="63"/>
    </location>
</feature>
<keyword evidence="3" id="KW-1185">Reference proteome</keyword>
<sequence length="63" mass="6592">MPALAGDGGRTDLSTDRPGHIVRGLSVFYPAQSVDVVGVTSEAEARSGERGEPAPERAERLAE</sequence>
<name>A0A852TW01_9ACTN</name>
<protein>
    <submittedName>
        <fullName evidence="2">Uncharacterized protein</fullName>
    </submittedName>
</protein>
<gene>
    <name evidence="2" type="ORF">HDA32_002607</name>
</gene>
<evidence type="ECO:0000313" key="2">
    <source>
        <dbReference type="EMBL" id="NYE47487.1"/>
    </source>
</evidence>
<proteinExistence type="predicted"/>
<dbReference type="Proteomes" id="UP000589036">
    <property type="component" value="Unassembled WGS sequence"/>
</dbReference>
<dbReference type="EMBL" id="JACCCC010000001">
    <property type="protein sequence ID" value="NYE47487.1"/>
    <property type="molecule type" value="Genomic_DNA"/>
</dbReference>
<dbReference type="RefSeq" id="WP_179643421.1">
    <property type="nucleotide sequence ID" value="NZ_BAAAYY010000015.1"/>
</dbReference>
<feature type="compositionally biased region" description="Basic and acidic residues" evidence="1">
    <location>
        <begin position="43"/>
        <end position="63"/>
    </location>
</feature>
<comment type="caution">
    <text evidence="2">The sequence shown here is derived from an EMBL/GenBank/DDBJ whole genome shotgun (WGS) entry which is preliminary data.</text>
</comment>
<accession>A0A852TW01</accession>
<evidence type="ECO:0000256" key="1">
    <source>
        <dbReference type="SAM" id="MobiDB-lite"/>
    </source>
</evidence>
<reference evidence="2 3" key="1">
    <citation type="submission" date="2020-07" db="EMBL/GenBank/DDBJ databases">
        <title>Sequencing the genomes of 1000 actinobacteria strains.</title>
        <authorList>
            <person name="Klenk H.-P."/>
        </authorList>
    </citation>
    <scope>NUCLEOTIDE SEQUENCE [LARGE SCALE GENOMIC DNA]</scope>
    <source>
        <strain evidence="2 3">CXB654</strain>
    </source>
</reference>
<organism evidence="2 3">
    <name type="scientific">Spinactinospora alkalitolerans</name>
    <dbReference type="NCBI Taxonomy" id="687207"/>
    <lineage>
        <taxon>Bacteria</taxon>
        <taxon>Bacillati</taxon>
        <taxon>Actinomycetota</taxon>
        <taxon>Actinomycetes</taxon>
        <taxon>Streptosporangiales</taxon>
        <taxon>Nocardiopsidaceae</taxon>
        <taxon>Spinactinospora</taxon>
    </lineage>
</organism>